<dbReference type="Gene3D" id="3.90.550.10">
    <property type="entry name" value="Spore Coat Polysaccharide Biosynthesis Protein SpsA, Chain A"/>
    <property type="match status" value="1"/>
</dbReference>
<dbReference type="PANTHER" id="PTHR22916">
    <property type="entry name" value="GLYCOSYLTRANSFERASE"/>
    <property type="match status" value="1"/>
</dbReference>
<dbReference type="OrthoDB" id="396512at2"/>
<evidence type="ECO:0000256" key="1">
    <source>
        <dbReference type="ARBA" id="ARBA00022676"/>
    </source>
</evidence>
<feature type="coiled-coil region" evidence="3">
    <location>
        <begin position="327"/>
        <end position="354"/>
    </location>
</feature>
<dbReference type="SUPFAM" id="SSF53448">
    <property type="entry name" value="Nucleotide-diphospho-sugar transferases"/>
    <property type="match status" value="1"/>
</dbReference>
<proteinExistence type="predicted"/>
<feature type="domain" description="Glycosyltransferase 2-like" evidence="4">
    <location>
        <begin position="7"/>
        <end position="177"/>
    </location>
</feature>
<evidence type="ECO:0000259" key="4">
    <source>
        <dbReference type="Pfam" id="PF00535"/>
    </source>
</evidence>
<name>A0A1H6MGU7_9BACT</name>
<dbReference type="RefSeq" id="WP_067775900.1">
    <property type="nucleotide sequence ID" value="NZ_LIGX01000024.1"/>
</dbReference>
<dbReference type="PANTHER" id="PTHR22916:SF51">
    <property type="entry name" value="GLYCOSYLTRANSFERASE EPSH-RELATED"/>
    <property type="match status" value="1"/>
</dbReference>
<keyword evidence="1" id="KW-0328">Glycosyltransferase</keyword>
<organism evidence="5 6">
    <name type="scientific">Akkermansia glycaniphila</name>
    <dbReference type="NCBI Taxonomy" id="1679444"/>
    <lineage>
        <taxon>Bacteria</taxon>
        <taxon>Pseudomonadati</taxon>
        <taxon>Verrucomicrobiota</taxon>
        <taxon>Verrucomicrobiia</taxon>
        <taxon>Verrucomicrobiales</taxon>
        <taxon>Akkermansiaceae</taxon>
        <taxon>Akkermansia</taxon>
    </lineage>
</organism>
<evidence type="ECO:0000256" key="3">
    <source>
        <dbReference type="SAM" id="Coils"/>
    </source>
</evidence>
<dbReference type="AlphaFoldDB" id="A0A1H6MGU7"/>
<reference evidence="6" key="1">
    <citation type="submission" date="2016-09" db="EMBL/GenBank/DDBJ databases">
        <authorList>
            <person name="Koehorst J."/>
        </authorList>
    </citation>
    <scope>NUCLEOTIDE SEQUENCE [LARGE SCALE GENOMIC DNA]</scope>
</reference>
<dbReference type="InterPro" id="IPR029044">
    <property type="entry name" value="Nucleotide-diphossugar_trans"/>
</dbReference>
<keyword evidence="6" id="KW-1185">Reference proteome</keyword>
<dbReference type="STRING" id="1679444.PYTT_2299"/>
<dbReference type="CDD" id="cd00761">
    <property type="entry name" value="Glyco_tranf_GTA_type"/>
    <property type="match status" value="1"/>
</dbReference>
<keyword evidence="3" id="KW-0175">Coiled coil</keyword>
<keyword evidence="2 5" id="KW-0808">Transferase</keyword>
<dbReference type="KEGG" id="agl:PYTT_2299"/>
<sequence>MIFPKVSVIIPIYNAERHLRQCLDSIVEQTLHNIEIICVDDGSTDTSLDILREYADKDDRFFIIRQQNQFAGMARNNGMQHAKGTYLAFFDADDFFEPDMLEKAYDQCEQDQADLCLWSADYYDTNTGLSTPFDYCLDRALIPPTLPFSVQDMPDCIFQISAPTPWNKLYRRSMLEKHQLLYPSTKRSEDTFFASMAMYHASRITIVDKPFVHYRQAHGGNQQSGTDLTPLDWYHVMLQLKEALQSKGGFDFVYDSYLKLLIGNGHYYMFLMRSWEGFQSVYANLSRELQHEQTRRPNRAYALPKWYADIFRHLTTTSQSEYLLHELKQQTAACDALNNQIAQHVQALQTLKQENIVLQTLLRNSIRRQYRKYRLLSHCTFGAMRRRYRRKKTELKAKLASQSL</sequence>
<dbReference type="InterPro" id="IPR001173">
    <property type="entry name" value="Glyco_trans_2-like"/>
</dbReference>
<dbReference type="Pfam" id="PF00535">
    <property type="entry name" value="Glycos_transf_2"/>
    <property type="match status" value="1"/>
</dbReference>
<evidence type="ECO:0000313" key="6">
    <source>
        <dbReference type="Proteomes" id="UP000176204"/>
    </source>
</evidence>
<dbReference type="Proteomes" id="UP000176204">
    <property type="component" value="Chromosome I"/>
</dbReference>
<protein>
    <submittedName>
        <fullName evidence="5">Nucleotide-diphospho-sugar transferases</fullName>
    </submittedName>
</protein>
<dbReference type="EMBL" id="LT629973">
    <property type="protein sequence ID" value="SEH98465.1"/>
    <property type="molecule type" value="Genomic_DNA"/>
</dbReference>
<accession>A0A1H6MGU7</accession>
<gene>
    <name evidence="5" type="ORF">PYTT_2299</name>
</gene>
<evidence type="ECO:0000256" key="2">
    <source>
        <dbReference type="ARBA" id="ARBA00022679"/>
    </source>
</evidence>
<evidence type="ECO:0000313" key="5">
    <source>
        <dbReference type="EMBL" id="SEH98465.1"/>
    </source>
</evidence>
<dbReference type="GO" id="GO:0016758">
    <property type="term" value="F:hexosyltransferase activity"/>
    <property type="evidence" value="ECO:0007669"/>
    <property type="project" value="UniProtKB-ARBA"/>
</dbReference>